<dbReference type="OrthoDB" id="6269044at2"/>
<reference evidence="2 3" key="1">
    <citation type="submission" date="2016-07" db="EMBL/GenBank/DDBJ databases">
        <title>Whole-genome of two Shewanella species isolated from a digestive organ of sea cucumber Apostichopus japonicus Selenka 1867.</title>
        <authorList>
            <person name="Hong H.-H."/>
            <person name="Choi H."/>
            <person name="Cheon S."/>
            <person name="Oh J.-S."/>
            <person name="Lee H.-G."/>
            <person name="Park C."/>
        </authorList>
    </citation>
    <scope>NUCLEOTIDE SEQUENCE [LARGE SCALE GENOMIC DNA]</scope>
    <source>
        <strain evidence="2 3">CSB03KR</strain>
    </source>
</reference>
<comment type="caution">
    <text evidence="2">The sequence shown here is derived from an EMBL/GenBank/DDBJ whole genome shotgun (WGS) entry which is preliminary data.</text>
</comment>
<proteinExistence type="predicted"/>
<organism evidence="2 3">
    <name type="scientific">Shewanella colwelliana</name>
    <name type="common">Alteromonas colwelliana</name>
    <dbReference type="NCBI Taxonomy" id="23"/>
    <lineage>
        <taxon>Bacteria</taxon>
        <taxon>Pseudomonadati</taxon>
        <taxon>Pseudomonadota</taxon>
        <taxon>Gammaproteobacteria</taxon>
        <taxon>Alteromonadales</taxon>
        <taxon>Shewanellaceae</taxon>
        <taxon>Shewanella</taxon>
    </lineage>
</organism>
<dbReference type="EMBL" id="BPEU01000039">
    <property type="protein sequence ID" value="GIU46292.1"/>
    <property type="molecule type" value="Genomic_DNA"/>
</dbReference>
<dbReference type="AlphaFoldDB" id="A0A1E5IYV7"/>
<reference evidence="1 4" key="2">
    <citation type="submission" date="2021-05" db="EMBL/GenBank/DDBJ databases">
        <title>Molecular characterization for Shewanella algae harboring chromosomal blaOXA-55-like strains isolated from clinical and environment sample.</title>
        <authorList>
            <person name="Ohama Y."/>
            <person name="Aoki K."/>
            <person name="Harada S."/>
            <person name="Moriya K."/>
            <person name="Ishii Y."/>
            <person name="Tateda K."/>
        </authorList>
    </citation>
    <scope>NUCLEOTIDE SEQUENCE [LARGE SCALE GENOMIC DNA]</scope>
    <source>
        <strain evidence="1 4">MBTL60-118</strain>
    </source>
</reference>
<sequence>MNALVEFEANKLADLFSQGDILSIHMFMDTMSISFDVQDVLFTRISALRQPDPIKIAQIIESYGASLIHEQMRY</sequence>
<dbReference type="EMBL" id="MCBT01000009">
    <property type="protein sequence ID" value="OEG75328.1"/>
    <property type="molecule type" value="Genomic_DNA"/>
</dbReference>
<evidence type="ECO:0000313" key="3">
    <source>
        <dbReference type="Proteomes" id="UP000095230"/>
    </source>
</evidence>
<dbReference type="Proteomes" id="UP000095230">
    <property type="component" value="Unassembled WGS sequence"/>
</dbReference>
<dbReference type="Proteomes" id="UP000773469">
    <property type="component" value="Unassembled WGS sequence"/>
</dbReference>
<keyword evidence="4" id="KW-1185">Reference proteome</keyword>
<protein>
    <submittedName>
        <fullName evidence="2">Uncharacterized protein</fullName>
    </submittedName>
</protein>
<dbReference type="RefSeq" id="WP_028765433.1">
    <property type="nucleotide sequence ID" value="NZ_BPEU01000039.1"/>
</dbReference>
<evidence type="ECO:0000313" key="1">
    <source>
        <dbReference type="EMBL" id="GIU46292.1"/>
    </source>
</evidence>
<name>A0A1E5IYV7_SHECO</name>
<evidence type="ECO:0000313" key="2">
    <source>
        <dbReference type="EMBL" id="OEG75328.1"/>
    </source>
</evidence>
<evidence type="ECO:0000313" key="4">
    <source>
        <dbReference type="Proteomes" id="UP000773469"/>
    </source>
</evidence>
<gene>
    <name evidence="2" type="ORF">BEL05_08955</name>
    <name evidence="1" type="ORF">TUM3794_38530</name>
</gene>
<accession>A0A1E5IYV7</accession>